<dbReference type="Pfam" id="PF00626">
    <property type="entry name" value="Gelsolin"/>
    <property type="match status" value="4"/>
</dbReference>
<dbReference type="InterPro" id="IPR007122">
    <property type="entry name" value="Villin/Gelsolin"/>
</dbReference>
<dbReference type="CDD" id="cd11293">
    <property type="entry name" value="gelsolin_S4_like"/>
    <property type="match status" value="1"/>
</dbReference>
<dbReference type="CDD" id="cd11289">
    <property type="entry name" value="gelsolin_S2_like"/>
    <property type="match status" value="1"/>
</dbReference>
<evidence type="ECO:0000256" key="4">
    <source>
        <dbReference type="ARBA" id="ARBA00022490"/>
    </source>
</evidence>
<evidence type="ECO:0000256" key="2">
    <source>
        <dbReference type="ARBA" id="ARBA00008418"/>
    </source>
</evidence>
<evidence type="ECO:0000313" key="10">
    <source>
        <dbReference type="EMBL" id="CAJ1941815.1"/>
    </source>
</evidence>
<dbReference type="FunFam" id="3.40.20.10:FF:000039">
    <property type="entry name" value="Villin-4"/>
    <property type="match status" value="1"/>
</dbReference>
<comment type="subcellular location">
    <subcellularLocation>
        <location evidence="1">Cytoplasm</location>
        <location evidence="1">Cytoskeleton</location>
    </subcellularLocation>
</comment>
<comment type="similarity">
    <text evidence="2">Belongs to the villin/gelsolin family.</text>
</comment>
<dbReference type="CDD" id="cd11292">
    <property type="entry name" value="gelsolin_S3_like"/>
    <property type="match status" value="1"/>
</dbReference>
<dbReference type="InterPro" id="IPR029006">
    <property type="entry name" value="ADF-H/Gelsolin-like_dom_sf"/>
</dbReference>
<dbReference type="SMART" id="SM00153">
    <property type="entry name" value="VHP"/>
    <property type="match status" value="1"/>
</dbReference>
<evidence type="ECO:0000256" key="7">
    <source>
        <dbReference type="ARBA" id="ARBA00023212"/>
    </source>
</evidence>
<dbReference type="GO" id="GO:0051014">
    <property type="term" value="P:actin filament severing"/>
    <property type="evidence" value="ECO:0007669"/>
    <property type="project" value="TreeGrafter"/>
</dbReference>
<dbReference type="PRINTS" id="PR00597">
    <property type="entry name" value="GELSOLIN"/>
</dbReference>
<dbReference type="PANTHER" id="PTHR11977:SF138">
    <property type="entry name" value="VILLIN-4"/>
    <property type="match status" value="1"/>
</dbReference>
<dbReference type="SMART" id="SM00262">
    <property type="entry name" value="GEL"/>
    <property type="match status" value="6"/>
</dbReference>
<dbReference type="InterPro" id="IPR036886">
    <property type="entry name" value="Villin_headpiece_dom_sf"/>
</dbReference>
<dbReference type="GO" id="GO:0051693">
    <property type="term" value="P:actin filament capping"/>
    <property type="evidence" value="ECO:0007669"/>
    <property type="project" value="UniProtKB-KW"/>
</dbReference>
<keyword evidence="4" id="KW-0963">Cytoplasm</keyword>
<dbReference type="FunFam" id="3.40.20.10:FF:000038">
    <property type="entry name" value="Villin-like 1"/>
    <property type="match status" value="1"/>
</dbReference>
<keyword evidence="3" id="KW-0117">Actin capping</keyword>
<evidence type="ECO:0000256" key="1">
    <source>
        <dbReference type="ARBA" id="ARBA00004245"/>
    </source>
</evidence>
<dbReference type="Proteomes" id="UP001189624">
    <property type="component" value="Chromosome 3"/>
</dbReference>
<keyword evidence="5" id="KW-0106">Calcium</keyword>
<dbReference type="GO" id="GO:0007015">
    <property type="term" value="P:actin filament organization"/>
    <property type="evidence" value="ECO:0007669"/>
    <property type="project" value="UniProtKB-ARBA"/>
</dbReference>
<dbReference type="FunFam" id="3.40.20.10:FF:000033">
    <property type="entry name" value="Villin-4"/>
    <property type="match status" value="1"/>
</dbReference>
<dbReference type="Pfam" id="PF02209">
    <property type="entry name" value="VHP"/>
    <property type="match status" value="1"/>
</dbReference>
<dbReference type="CDD" id="cd11288">
    <property type="entry name" value="gelsolin_S5_like"/>
    <property type="match status" value="1"/>
</dbReference>
<evidence type="ECO:0000256" key="5">
    <source>
        <dbReference type="ARBA" id="ARBA00022837"/>
    </source>
</evidence>
<accession>A0AA86SFD5</accession>
<dbReference type="SUPFAM" id="SSF82754">
    <property type="entry name" value="C-terminal, gelsolin-like domain of Sec23/24"/>
    <property type="match status" value="1"/>
</dbReference>
<dbReference type="PROSITE" id="PS51089">
    <property type="entry name" value="HP"/>
    <property type="match status" value="1"/>
</dbReference>
<feature type="domain" description="HP" evidence="9">
    <location>
        <begin position="969"/>
        <end position="1034"/>
    </location>
</feature>
<evidence type="ECO:0000256" key="8">
    <source>
        <dbReference type="SAM" id="MobiDB-lite"/>
    </source>
</evidence>
<dbReference type="Gene3D" id="1.10.950.10">
    <property type="entry name" value="Villin headpiece domain"/>
    <property type="match status" value="1"/>
</dbReference>
<evidence type="ECO:0000256" key="3">
    <source>
        <dbReference type="ARBA" id="ARBA00022467"/>
    </source>
</evidence>
<keyword evidence="6" id="KW-0009">Actin-binding</keyword>
<dbReference type="PANTHER" id="PTHR11977">
    <property type="entry name" value="VILLIN"/>
    <property type="match status" value="1"/>
</dbReference>
<evidence type="ECO:0000313" key="11">
    <source>
        <dbReference type="Proteomes" id="UP001189624"/>
    </source>
</evidence>
<name>A0AA86SFD5_9FABA</name>
<proteinExistence type="inferred from homology"/>
<dbReference type="GO" id="GO:0005856">
    <property type="term" value="C:cytoskeleton"/>
    <property type="evidence" value="ECO:0007669"/>
    <property type="project" value="UniProtKB-SubCell"/>
</dbReference>
<evidence type="ECO:0000256" key="6">
    <source>
        <dbReference type="ARBA" id="ARBA00023203"/>
    </source>
</evidence>
<dbReference type="InterPro" id="IPR036180">
    <property type="entry name" value="Gelsolin-like_dom_sf"/>
</dbReference>
<dbReference type="Gene3D" id="3.40.20.10">
    <property type="entry name" value="Severin"/>
    <property type="match status" value="6"/>
</dbReference>
<dbReference type="InterPro" id="IPR007123">
    <property type="entry name" value="Gelsolin-like_dom"/>
</dbReference>
<dbReference type="SUPFAM" id="SSF47050">
    <property type="entry name" value="VHP, Villin headpiece domain"/>
    <property type="match status" value="1"/>
</dbReference>
<gene>
    <name evidence="10" type="ORF">AYBTSS11_LOCUS10489</name>
</gene>
<dbReference type="InterPro" id="IPR003128">
    <property type="entry name" value="Villin_headpiece"/>
</dbReference>
<dbReference type="CDD" id="cd11290">
    <property type="entry name" value="gelsolin_S1_like"/>
    <property type="match status" value="1"/>
</dbReference>
<dbReference type="AlphaFoldDB" id="A0AA86SFD5"/>
<dbReference type="EMBL" id="OY731400">
    <property type="protein sequence ID" value="CAJ1941815.1"/>
    <property type="molecule type" value="Genomic_DNA"/>
</dbReference>
<evidence type="ECO:0000259" key="9">
    <source>
        <dbReference type="PROSITE" id="PS51089"/>
    </source>
</evidence>
<keyword evidence="11" id="KW-1185">Reference proteome</keyword>
<protein>
    <recommendedName>
        <fullName evidence="9">HP domain-containing protein</fullName>
    </recommendedName>
</protein>
<dbReference type="CDD" id="cd11291">
    <property type="entry name" value="gelsolin_S6_like"/>
    <property type="match status" value="1"/>
</dbReference>
<keyword evidence="7" id="KW-0206">Cytoskeleton</keyword>
<dbReference type="SUPFAM" id="SSF55753">
    <property type="entry name" value="Actin depolymerizing proteins"/>
    <property type="match status" value="5"/>
</dbReference>
<organism evidence="10 11">
    <name type="scientific">Sphenostylis stenocarpa</name>
    <dbReference type="NCBI Taxonomy" id="92480"/>
    <lineage>
        <taxon>Eukaryota</taxon>
        <taxon>Viridiplantae</taxon>
        <taxon>Streptophyta</taxon>
        <taxon>Embryophyta</taxon>
        <taxon>Tracheophyta</taxon>
        <taxon>Spermatophyta</taxon>
        <taxon>Magnoliopsida</taxon>
        <taxon>eudicotyledons</taxon>
        <taxon>Gunneridae</taxon>
        <taxon>Pentapetalae</taxon>
        <taxon>rosids</taxon>
        <taxon>fabids</taxon>
        <taxon>Fabales</taxon>
        <taxon>Fabaceae</taxon>
        <taxon>Papilionoideae</taxon>
        <taxon>50 kb inversion clade</taxon>
        <taxon>NPAAA clade</taxon>
        <taxon>indigoferoid/millettioid clade</taxon>
        <taxon>Phaseoleae</taxon>
        <taxon>Sphenostylis</taxon>
    </lineage>
</organism>
<dbReference type="GO" id="GO:0051015">
    <property type="term" value="F:actin filament binding"/>
    <property type="evidence" value="ECO:0007669"/>
    <property type="project" value="InterPro"/>
</dbReference>
<sequence>MSVSMRDLDPAFKGAGQKAYPALANNNISCCLTIIIFHPDIVHSCGLEIWRIENFNPVPIPESSYGKFFTGDSYMILKDLILRGLKGPSHRCPVHETPTIVGSRQGFTTASKSGALRHDIHYWLGKETSQDEAGVAAIKTVELDAALGGRAVQYREVQGHETEKFLSYFKPCIIPQEGGAASGFKHVEAEEHKTRLFVCKGKHVVPFARSSLNHDDIFILDTESKIFQFNGSNSSIQERAKALEVVQFIKDTYHCGKCEIASIEDGKLMSDSETGEFWGCFGGFAPLPRKTVRDDDDDKPADSHPPKILCVDKGKIEPIETDSLTKELLETNKCYIIDCGLEVFAWMGRNTSLDERKSAGGAAEKLVSDTGRPKSHIIRVIEGFETVMFKSKFDSWPQGTHVMSEDGRGKVAALLKRQGLDVKGLLKSEPVKEEPQPYIDCTGDLQVWHVNGQEKILLPATDQSKFYSGDCYIFQYSYPGEDKEEYLAGTWIGKTSVEEERASALSLASKMVESMKFLPTQARIYEGSEPIQFHAILQSCIIFKGGLSDGYKKYIAEKEIPDETYSEDGVALFRIQGLGPENMQAIQVEPVASSLNSSYCYILHSGPTVFTWSGGLATSDDQELAERMLDLIKGPGFDPGRCYHPSHITHPGNYVYPDLQCKPHKEGVESELFWDWLGGKSEYPSQKIARDEENDPHLFSCNFSQGNLKVKEIYNFTQDDLMTEDIYILDCHSEIFVWIGQQVDPKSRMQALTIGEKFLELDFLLETLSREAPLYIVMEGSEPPFFTRFFKWESAKSAMLGNSFQRKLAIIKNGGAPLVLKHKRRATVSYGGRSGGVPDKSQRSRSMSVSPDRVRVRGRSPAFNALAANFENTNTRNLSTPPPVVRKLYPKSVAQDTAKPAPKFSAISHLTSSFERSSALENLIPRSQKGSLVTAISNPETIDKEGSMSRRIESLTIEEGVKEGEAEDDESLPVYPYDRINTDSTDPITDIDVTKREAYLSSAEFQEKLGTTKKEFYKLPKWKQNKLKMAVQLF</sequence>
<dbReference type="Gramene" id="rna-AYBTSS11_LOCUS10489">
    <property type="protein sequence ID" value="CAJ1941815.1"/>
    <property type="gene ID" value="gene-AYBTSS11_LOCUS10489"/>
</dbReference>
<feature type="region of interest" description="Disordered" evidence="8">
    <location>
        <begin position="830"/>
        <end position="854"/>
    </location>
</feature>
<reference evidence="10" key="1">
    <citation type="submission" date="2023-10" db="EMBL/GenBank/DDBJ databases">
        <authorList>
            <person name="Domelevo Entfellner J.-B."/>
        </authorList>
    </citation>
    <scope>NUCLEOTIDE SEQUENCE</scope>
</reference>